<organism evidence="2 3">
    <name type="scientific">Vigna unguiculata</name>
    <name type="common">Cowpea</name>
    <dbReference type="NCBI Taxonomy" id="3917"/>
    <lineage>
        <taxon>Eukaryota</taxon>
        <taxon>Viridiplantae</taxon>
        <taxon>Streptophyta</taxon>
        <taxon>Embryophyta</taxon>
        <taxon>Tracheophyta</taxon>
        <taxon>Spermatophyta</taxon>
        <taxon>Magnoliopsida</taxon>
        <taxon>eudicotyledons</taxon>
        <taxon>Gunneridae</taxon>
        <taxon>Pentapetalae</taxon>
        <taxon>rosids</taxon>
        <taxon>fabids</taxon>
        <taxon>Fabales</taxon>
        <taxon>Fabaceae</taxon>
        <taxon>Papilionoideae</taxon>
        <taxon>50 kb inversion clade</taxon>
        <taxon>NPAAA clade</taxon>
        <taxon>indigoferoid/millettioid clade</taxon>
        <taxon>Phaseoleae</taxon>
        <taxon>Vigna</taxon>
    </lineage>
</organism>
<dbReference type="GO" id="GO:0071040">
    <property type="term" value="P:nuclear polyadenylation-dependent antisense transcript catabolic process"/>
    <property type="evidence" value="ECO:0007669"/>
    <property type="project" value="TreeGrafter"/>
</dbReference>
<evidence type="ECO:0000313" key="3">
    <source>
        <dbReference type="Proteomes" id="UP000501690"/>
    </source>
</evidence>
<dbReference type="AlphaFoldDB" id="A0A4D6M7Q8"/>
<sequence>MDFDHQLTELSASSPCIPSGEDFHFYYKFTEFRRPIEEIARRTQSMLNRIGSAENIWGRGSVFPADVDDAYEWLVTANDDVFELVDELVDELRRIMKEEGVDFENDLEEKTKVPFHIPTIKKPQYAYNIVVDNANQPFEHVLLEKSEDGQRFIHPLVRSLHRI</sequence>
<keyword evidence="2" id="KW-0378">Hydrolase</keyword>
<dbReference type="GO" id="GO:0071037">
    <property type="term" value="P:nuclear polyadenylation-dependent snRNA catabolic process"/>
    <property type="evidence" value="ECO:0007669"/>
    <property type="project" value="TreeGrafter"/>
</dbReference>
<accession>A0A4D6M7Q8</accession>
<dbReference type="GO" id="GO:0071035">
    <property type="term" value="P:nuclear polyadenylation-dependent rRNA catabolic process"/>
    <property type="evidence" value="ECO:0007669"/>
    <property type="project" value="TreeGrafter"/>
</dbReference>
<dbReference type="GO" id="GO:0000176">
    <property type="term" value="C:nuclear exosome (RNase complex)"/>
    <property type="evidence" value="ECO:0007669"/>
    <property type="project" value="InterPro"/>
</dbReference>
<proteinExistence type="predicted"/>
<dbReference type="GO" id="GO:0003727">
    <property type="term" value="F:single-stranded RNA binding"/>
    <property type="evidence" value="ECO:0007669"/>
    <property type="project" value="TreeGrafter"/>
</dbReference>
<dbReference type="GO" id="GO:0071039">
    <property type="term" value="P:nuclear polyadenylation-dependent CUT catabolic process"/>
    <property type="evidence" value="ECO:0007669"/>
    <property type="project" value="TreeGrafter"/>
</dbReference>
<dbReference type="GO" id="GO:0000467">
    <property type="term" value="P:exonucleolytic trimming to generate mature 3'-end of 5.8S rRNA from tricistronic rRNA transcript (SSU-rRNA, 5.8S rRNA, LSU-rRNA)"/>
    <property type="evidence" value="ECO:0007669"/>
    <property type="project" value="InterPro"/>
</dbReference>
<dbReference type="GO" id="GO:0071038">
    <property type="term" value="P:TRAMP-dependent tRNA surveillance pathway"/>
    <property type="evidence" value="ECO:0007669"/>
    <property type="project" value="TreeGrafter"/>
</dbReference>
<name>A0A4D6M7Q8_VIGUN</name>
<evidence type="ECO:0000313" key="2">
    <source>
        <dbReference type="EMBL" id="QCD97382.1"/>
    </source>
</evidence>
<keyword evidence="3" id="KW-1185">Reference proteome</keyword>
<dbReference type="InterPro" id="IPR012588">
    <property type="entry name" value="Exosome-assoc_fac_Rrp6_N"/>
</dbReference>
<evidence type="ECO:0000259" key="1">
    <source>
        <dbReference type="Pfam" id="PF08066"/>
    </source>
</evidence>
<dbReference type="EMBL" id="CP039350">
    <property type="protein sequence ID" value="QCD97382.1"/>
    <property type="molecule type" value="Genomic_DNA"/>
</dbReference>
<reference evidence="2 3" key="1">
    <citation type="submission" date="2019-04" db="EMBL/GenBank/DDBJ databases">
        <title>An improved genome assembly and genetic linkage map for asparagus bean, Vigna unguiculata ssp. sesquipedialis.</title>
        <authorList>
            <person name="Xia Q."/>
            <person name="Zhang R."/>
            <person name="Dong Y."/>
        </authorList>
    </citation>
    <scope>NUCLEOTIDE SEQUENCE [LARGE SCALE GENOMIC DNA]</scope>
    <source>
        <tissue evidence="2">Leaf</tissue>
    </source>
</reference>
<dbReference type="GO" id="GO:0000175">
    <property type="term" value="F:3'-5'-RNA exonuclease activity"/>
    <property type="evidence" value="ECO:0007669"/>
    <property type="project" value="InterPro"/>
</dbReference>
<dbReference type="Pfam" id="PF08066">
    <property type="entry name" value="PMC2NT"/>
    <property type="match status" value="1"/>
</dbReference>
<dbReference type="GO" id="GO:0071036">
    <property type="term" value="P:nuclear polyadenylation-dependent snoRNA catabolic process"/>
    <property type="evidence" value="ECO:0007669"/>
    <property type="project" value="TreeGrafter"/>
</dbReference>
<dbReference type="GO" id="GO:0071051">
    <property type="term" value="P:poly(A)-dependent snoRNA 3'-end processing"/>
    <property type="evidence" value="ECO:0007669"/>
    <property type="project" value="TreeGrafter"/>
</dbReference>
<protein>
    <submittedName>
        <fullName evidence="2">Exosome complex exonuclease RRP6</fullName>
    </submittedName>
</protein>
<dbReference type="GO" id="GO:0005730">
    <property type="term" value="C:nucleolus"/>
    <property type="evidence" value="ECO:0007669"/>
    <property type="project" value="TreeGrafter"/>
</dbReference>
<keyword evidence="2" id="KW-0269">Exonuclease</keyword>
<dbReference type="GO" id="GO:0071044">
    <property type="term" value="P:histone mRNA catabolic process"/>
    <property type="evidence" value="ECO:0007669"/>
    <property type="project" value="TreeGrafter"/>
</dbReference>
<dbReference type="InterPro" id="IPR045092">
    <property type="entry name" value="Rrp6-like"/>
</dbReference>
<dbReference type="Proteomes" id="UP000501690">
    <property type="component" value="Linkage Group LG6"/>
</dbReference>
<feature type="domain" description="Exosome-associated factor Rrp6 N-terminal" evidence="1">
    <location>
        <begin position="13"/>
        <end position="93"/>
    </location>
</feature>
<keyword evidence="2" id="KW-0540">Nuclease</keyword>
<gene>
    <name evidence="2" type="ORF">DEO72_LG6g2092</name>
</gene>
<dbReference type="PANTHER" id="PTHR12124:SF72">
    <property type="entry name" value="3'-5' EXONUCLEASE"/>
    <property type="match status" value="1"/>
</dbReference>
<dbReference type="PANTHER" id="PTHR12124">
    <property type="entry name" value="POLYMYOSITIS/SCLERODERMA AUTOANTIGEN-RELATED"/>
    <property type="match status" value="1"/>
</dbReference>